<evidence type="ECO:0000256" key="1">
    <source>
        <dbReference type="SAM" id="Phobius"/>
    </source>
</evidence>
<keyword evidence="3" id="KW-1185">Reference proteome</keyword>
<dbReference type="Proteomes" id="UP001187531">
    <property type="component" value="Unassembled WGS sequence"/>
</dbReference>
<comment type="caution">
    <text evidence="2">The sequence shown here is derived from an EMBL/GenBank/DDBJ whole genome shotgun (WGS) entry which is preliminary data.</text>
</comment>
<keyword evidence="1" id="KW-0472">Membrane</keyword>
<gene>
    <name evidence="2" type="ORF">QYM36_006190</name>
</gene>
<evidence type="ECO:0008006" key="4">
    <source>
        <dbReference type="Google" id="ProtNLM"/>
    </source>
</evidence>
<sequence length="159" mass="17318">MEYLNLRLAQTWIGCFIGGVIFNSLSYADDLVILAPTAAALNHVLSICDEYASANNIVFSTAKTQCMAFISRCENSLRVLYNNSLWWLLNLPLFCSASGMFVGGGLPSFAELRRKSSLSIQTRILASASSPLSATLADLVKCDLHTTILTCLNVPLSFE</sequence>
<evidence type="ECO:0000313" key="3">
    <source>
        <dbReference type="Proteomes" id="UP001187531"/>
    </source>
</evidence>
<name>A0AA88HZR3_ARTSF</name>
<accession>A0AA88HZR3</accession>
<organism evidence="2 3">
    <name type="scientific">Artemia franciscana</name>
    <name type="common">Brine shrimp</name>
    <name type="synonym">Artemia sanfranciscana</name>
    <dbReference type="NCBI Taxonomy" id="6661"/>
    <lineage>
        <taxon>Eukaryota</taxon>
        <taxon>Metazoa</taxon>
        <taxon>Ecdysozoa</taxon>
        <taxon>Arthropoda</taxon>
        <taxon>Crustacea</taxon>
        <taxon>Branchiopoda</taxon>
        <taxon>Anostraca</taxon>
        <taxon>Artemiidae</taxon>
        <taxon>Artemia</taxon>
    </lineage>
</organism>
<reference evidence="2" key="1">
    <citation type="submission" date="2023-07" db="EMBL/GenBank/DDBJ databases">
        <title>Chromosome-level genome assembly of Artemia franciscana.</title>
        <authorList>
            <person name="Jo E."/>
        </authorList>
    </citation>
    <scope>NUCLEOTIDE SEQUENCE</scope>
    <source>
        <tissue evidence="2">Whole body</tissue>
    </source>
</reference>
<protein>
    <recommendedName>
        <fullName evidence="4">Reverse transcriptase domain-containing protein</fullName>
    </recommendedName>
</protein>
<proteinExistence type="predicted"/>
<dbReference type="EMBL" id="JAVRJZ010000010">
    <property type="protein sequence ID" value="KAK2717321.1"/>
    <property type="molecule type" value="Genomic_DNA"/>
</dbReference>
<evidence type="ECO:0000313" key="2">
    <source>
        <dbReference type="EMBL" id="KAK2717321.1"/>
    </source>
</evidence>
<keyword evidence="1" id="KW-0812">Transmembrane</keyword>
<keyword evidence="1" id="KW-1133">Transmembrane helix</keyword>
<feature type="transmembrane region" description="Helical" evidence="1">
    <location>
        <begin position="12"/>
        <end position="28"/>
    </location>
</feature>
<dbReference type="AlphaFoldDB" id="A0AA88HZR3"/>
<feature type="transmembrane region" description="Helical" evidence="1">
    <location>
        <begin position="85"/>
        <end position="106"/>
    </location>
</feature>